<dbReference type="InterPro" id="IPR016195">
    <property type="entry name" value="Pol/histidinol_Pase-like"/>
</dbReference>
<organism evidence="12 13">
    <name type="scientific">Sediminispirochaeta smaragdinae (strain DSM 11293 / JCM 15392 / SEBR 4228)</name>
    <name type="common">Spirochaeta smaragdinae</name>
    <dbReference type="NCBI Taxonomy" id="573413"/>
    <lineage>
        <taxon>Bacteria</taxon>
        <taxon>Pseudomonadati</taxon>
        <taxon>Spirochaetota</taxon>
        <taxon>Spirochaetia</taxon>
        <taxon>Spirochaetales</taxon>
        <taxon>Spirochaetaceae</taxon>
        <taxon>Sediminispirochaeta</taxon>
    </lineage>
</organism>
<dbReference type="InterPro" id="IPR014017">
    <property type="entry name" value="DNA_helicase_UvrD-like_C"/>
</dbReference>
<dbReference type="EC" id="5.6.2.4" evidence="8"/>
<evidence type="ECO:0000256" key="3">
    <source>
        <dbReference type="ARBA" id="ARBA00022801"/>
    </source>
</evidence>
<name>E1R784_SEDSS</name>
<evidence type="ECO:0000256" key="9">
    <source>
        <dbReference type="ARBA" id="ARBA00048988"/>
    </source>
</evidence>
<keyword evidence="6" id="KW-0413">Isomerase</keyword>
<dbReference type="STRING" id="573413.Spirs_3501"/>
<dbReference type="CDD" id="cd17932">
    <property type="entry name" value="DEXQc_UvrD"/>
    <property type="match status" value="1"/>
</dbReference>
<evidence type="ECO:0000313" key="12">
    <source>
        <dbReference type="EMBL" id="ADK82589.1"/>
    </source>
</evidence>
<sequence length="1082" mass="119459">MRFIGDFHIHSSYSRATSRQLNPENLDLWGRIKGISVVGTGDFTHPGWVAELKEKLEPAEPGLFRLKNEYRLGGEEAGLVLSGAEGEAASCRFLLTAEISSIYKYDDRVRKVHNVIFAPDVPTVERIQEKIERLGGNIRSDGRPILGLDSRDLLELCLEANDRIFFVPAHIWTPWFSALGSKSGFDSIRACYRDLSDHISAVETGLSSDPPMNWSCSFLDEYTLISNSDAHSPEKLGREANLFDTGLSYDEIIEAMRGGGKAGFRGTIEFFPQEGKYHFDGHRKCGVSWDPLQTLHHGGRCPVCGRPVTVGVLNRVAQLADRKEPLNRPNRDPFYSLIPLKEVIAELEGLGPGSKKVGRRYVDCLNHLGSELDILLYKEIEEIRTLAGPDLAEAVERMRQRQVLALPGFDGEYGRIKIWNPGEKPPVEGDALSLFGKREAPSPPDTLGLIEFDLAAFQEEKKMTMEAADPETHNLPHAQAKSSSSSSLSEGLNLQQQAAADYCGGPSLIIAGPGTGKTRTLIEKVTRLIHGGVVPSSIVAVTFANKAAGEVADRLRSAGITVNSSLSEADGVRVFTFHSLGLAIVKPHLALLEREGDFLIIDDEEKMALLKSKSDLSIRERKNLIGYISRVKNGILPEPEVSSDDFAGFHLYQGLLQRHNCLDYDDLLYLPLRLFEAHPDIMDSVREGFRHIIVDEYQDINPVQYELLRILTKGAEFCAVGDPNQSIYGFRGGSPEFIRRFAVDFSAAKLFSLSRSYRCPDTVLKASSQLLGGGAPLLAGPRPGVKIAVRKTATAASEAEQIARDIEERSGGMGFFSLDSGVAGAGSDGEIALSDIAVLCRTSMQMPILEKAFTDHRIPFRTIRTDSLFSGEPYRTFLNWIRFLAYGERATLFSSDIERISRAATGAAEPPSTLRAALECFSDSNLLEEKVDIEEVENELTRYWAPGGDAKAFVEASHLASGSDRYDARFQAVSIMTIHAAKGLEFDLVFIPGCEDSIIPCTLVGEKSEDVEEERRLLYVAMTRARQELLLSYAAKRTIFGKTVVQKESPFLTAIEEALFDRREAAAHRKDTADDDQLSLFD</sequence>
<dbReference type="GO" id="GO:0033202">
    <property type="term" value="C:DNA helicase complex"/>
    <property type="evidence" value="ECO:0007669"/>
    <property type="project" value="TreeGrafter"/>
</dbReference>
<comment type="catalytic activity">
    <reaction evidence="9">
        <text>ATP + H2O = ADP + phosphate + H(+)</text>
        <dbReference type="Rhea" id="RHEA:13065"/>
        <dbReference type="ChEBI" id="CHEBI:15377"/>
        <dbReference type="ChEBI" id="CHEBI:15378"/>
        <dbReference type="ChEBI" id="CHEBI:30616"/>
        <dbReference type="ChEBI" id="CHEBI:43474"/>
        <dbReference type="ChEBI" id="CHEBI:456216"/>
        <dbReference type="EC" id="5.6.2.4"/>
    </reaction>
</comment>
<dbReference type="CDD" id="cd19067">
    <property type="entry name" value="PfuEndoQ-like"/>
    <property type="match status" value="1"/>
</dbReference>
<dbReference type="PROSITE" id="PS51198">
    <property type="entry name" value="UVRD_HELICASE_ATP_BIND"/>
    <property type="match status" value="1"/>
</dbReference>
<evidence type="ECO:0000256" key="8">
    <source>
        <dbReference type="ARBA" id="ARBA00034808"/>
    </source>
</evidence>
<comment type="similarity">
    <text evidence="1">Belongs to the helicase family. UvrD subfamily.</text>
</comment>
<dbReference type="GO" id="GO:0043138">
    <property type="term" value="F:3'-5' DNA helicase activity"/>
    <property type="evidence" value="ECO:0007669"/>
    <property type="project" value="UniProtKB-EC"/>
</dbReference>
<dbReference type="Pfam" id="PF13361">
    <property type="entry name" value="UvrD_C"/>
    <property type="match status" value="2"/>
</dbReference>
<dbReference type="InterPro" id="IPR027417">
    <property type="entry name" value="P-loop_NTPase"/>
</dbReference>
<evidence type="ECO:0000256" key="6">
    <source>
        <dbReference type="ARBA" id="ARBA00023235"/>
    </source>
</evidence>
<dbReference type="CDD" id="cd18807">
    <property type="entry name" value="SF1_C_UvrD"/>
    <property type="match status" value="1"/>
</dbReference>
<dbReference type="Gene3D" id="1.10.10.160">
    <property type="match status" value="1"/>
</dbReference>
<dbReference type="EMBL" id="CP002116">
    <property type="protein sequence ID" value="ADK82589.1"/>
    <property type="molecule type" value="Genomic_DNA"/>
</dbReference>
<keyword evidence="13" id="KW-1185">Reference proteome</keyword>
<feature type="binding site" evidence="10">
    <location>
        <begin position="511"/>
        <end position="518"/>
    </location>
    <ligand>
        <name>ATP</name>
        <dbReference type="ChEBI" id="CHEBI:30616"/>
    </ligand>
</feature>
<dbReference type="SUPFAM" id="SSF52540">
    <property type="entry name" value="P-loop containing nucleoside triphosphate hydrolases"/>
    <property type="match status" value="1"/>
</dbReference>
<keyword evidence="2 10" id="KW-0547">Nucleotide-binding</keyword>
<dbReference type="PANTHER" id="PTHR11070:SF59">
    <property type="entry name" value="DNA 3'-5' HELICASE"/>
    <property type="match status" value="1"/>
</dbReference>
<comment type="catalytic activity">
    <reaction evidence="7">
        <text>Couples ATP hydrolysis with the unwinding of duplex DNA by translocating in the 3'-5' direction.</text>
        <dbReference type="EC" id="5.6.2.4"/>
    </reaction>
</comment>
<dbReference type="Proteomes" id="UP000002318">
    <property type="component" value="Chromosome"/>
</dbReference>
<dbReference type="SUPFAM" id="SSF89550">
    <property type="entry name" value="PHP domain-like"/>
    <property type="match status" value="1"/>
</dbReference>
<evidence type="ECO:0000256" key="1">
    <source>
        <dbReference type="ARBA" id="ARBA00009922"/>
    </source>
</evidence>
<evidence type="ECO:0000256" key="5">
    <source>
        <dbReference type="ARBA" id="ARBA00022840"/>
    </source>
</evidence>
<gene>
    <name evidence="12" type="ordered locus">Spirs_3501</name>
</gene>
<dbReference type="InterPro" id="IPR013986">
    <property type="entry name" value="DExx_box_DNA_helicase_dom_sf"/>
</dbReference>
<keyword evidence="5 10" id="KW-0067">ATP-binding</keyword>
<dbReference type="RefSeq" id="WP_013256048.1">
    <property type="nucleotide sequence ID" value="NC_014364.1"/>
</dbReference>
<dbReference type="Gene3D" id="3.40.50.300">
    <property type="entry name" value="P-loop containing nucleotide triphosphate hydrolases"/>
    <property type="match status" value="3"/>
</dbReference>
<keyword evidence="4 10" id="KW-0347">Helicase</keyword>
<evidence type="ECO:0000256" key="10">
    <source>
        <dbReference type="PROSITE-ProRule" id="PRU00560"/>
    </source>
</evidence>
<keyword evidence="3 10" id="KW-0378">Hydrolase</keyword>
<proteinExistence type="inferred from homology"/>
<dbReference type="PANTHER" id="PTHR11070">
    <property type="entry name" value="UVRD / RECB / PCRA DNA HELICASE FAMILY MEMBER"/>
    <property type="match status" value="1"/>
</dbReference>
<dbReference type="GO" id="GO:0005829">
    <property type="term" value="C:cytosol"/>
    <property type="evidence" value="ECO:0007669"/>
    <property type="project" value="TreeGrafter"/>
</dbReference>
<accession>E1R784</accession>
<reference evidence="12 13" key="1">
    <citation type="journal article" date="2010" name="Stand. Genomic Sci.">
        <title>Complete genome sequence of Spirochaeta smaragdinae type strain (SEBR 4228).</title>
        <authorList>
            <person name="Mavromatis K."/>
            <person name="Yasawong M."/>
            <person name="Chertkov O."/>
            <person name="Lapidus A."/>
            <person name="Lucas S."/>
            <person name="Nolan M."/>
            <person name="Del Rio T.G."/>
            <person name="Tice H."/>
            <person name="Cheng J.F."/>
            <person name="Pitluck S."/>
            <person name="Liolios K."/>
            <person name="Ivanova N."/>
            <person name="Tapia R."/>
            <person name="Han C."/>
            <person name="Bruce D."/>
            <person name="Goodwin L."/>
            <person name="Pati A."/>
            <person name="Chen A."/>
            <person name="Palaniappan K."/>
            <person name="Land M."/>
            <person name="Hauser L."/>
            <person name="Chang Y.J."/>
            <person name="Jeffries C.D."/>
            <person name="Detter J.C."/>
            <person name="Rohde M."/>
            <person name="Brambilla E."/>
            <person name="Spring S."/>
            <person name="Goker M."/>
            <person name="Sikorski J."/>
            <person name="Woyke T."/>
            <person name="Bristow J."/>
            <person name="Eisen J.A."/>
            <person name="Markowitz V."/>
            <person name="Hugenholtz P."/>
            <person name="Klenk H.P."/>
            <person name="Kyrpides N.C."/>
        </authorList>
    </citation>
    <scope>NUCLEOTIDE SEQUENCE [LARGE SCALE GENOMIC DNA]</scope>
    <source>
        <strain evidence="13">DSM 11293 / JCM 15392 / SEBR 4228</strain>
    </source>
</reference>
<dbReference type="eggNOG" id="COG0210">
    <property type="taxonomic scope" value="Bacteria"/>
</dbReference>
<dbReference type="AlphaFoldDB" id="E1R784"/>
<evidence type="ECO:0000259" key="11">
    <source>
        <dbReference type="PROSITE" id="PS51198"/>
    </source>
</evidence>
<dbReference type="HOGENOM" id="CLU_005571_0_0_12"/>
<dbReference type="eggNOG" id="COG1379">
    <property type="taxonomic scope" value="Bacteria"/>
</dbReference>
<dbReference type="OrthoDB" id="9810135at2"/>
<evidence type="ECO:0000313" key="13">
    <source>
        <dbReference type="Proteomes" id="UP000002318"/>
    </source>
</evidence>
<feature type="domain" description="UvrD-like helicase ATP-binding" evidence="11">
    <location>
        <begin position="490"/>
        <end position="760"/>
    </location>
</feature>
<evidence type="ECO:0000256" key="4">
    <source>
        <dbReference type="ARBA" id="ARBA00022806"/>
    </source>
</evidence>
<dbReference type="Gene3D" id="3.20.20.140">
    <property type="entry name" value="Metal-dependent hydrolases"/>
    <property type="match status" value="1"/>
</dbReference>
<dbReference type="GO" id="GO:0000725">
    <property type="term" value="P:recombinational repair"/>
    <property type="evidence" value="ECO:0007669"/>
    <property type="project" value="TreeGrafter"/>
</dbReference>
<dbReference type="InterPro" id="IPR014016">
    <property type="entry name" value="UvrD-like_ATP-bd"/>
</dbReference>
<dbReference type="GO" id="GO:0003677">
    <property type="term" value="F:DNA binding"/>
    <property type="evidence" value="ECO:0007669"/>
    <property type="project" value="InterPro"/>
</dbReference>
<dbReference type="GO" id="GO:0016887">
    <property type="term" value="F:ATP hydrolysis activity"/>
    <property type="evidence" value="ECO:0007669"/>
    <property type="project" value="RHEA"/>
</dbReference>
<protein>
    <recommendedName>
        <fullName evidence="8">DNA 3'-5' helicase</fullName>
        <ecNumber evidence="8">5.6.2.4</ecNumber>
    </recommendedName>
</protein>
<dbReference type="GO" id="GO:0005524">
    <property type="term" value="F:ATP binding"/>
    <property type="evidence" value="ECO:0007669"/>
    <property type="project" value="UniProtKB-UniRule"/>
</dbReference>
<dbReference type="InterPro" id="IPR000212">
    <property type="entry name" value="DNA_helicase_UvrD/REP"/>
</dbReference>
<evidence type="ECO:0000256" key="2">
    <source>
        <dbReference type="ARBA" id="ARBA00022741"/>
    </source>
</evidence>
<evidence type="ECO:0000256" key="7">
    <source>
        <dbReference type="ARBA" id="ARBA00034617"/>
    </source>
</evidence>
<dbReference type="KEGG" id="ssm:Spirs_3501"/>
<dbReference type="Pfam" id="PF00580">
    <property type="entry name" value="UvrD-helicase"/>
    <property type="match status" value="1"/>
</dbReference>